<feature type="region of interest" description="Disordered" evidence="5">
    <location>
        <begin position="356"/>
        <end position="376"/>
    </location>
</feature>
<comment type="similarity">
    <text evidence="1 3 4">Belongs to the glutamine synthetase family.</text>
</comment>
<gene>
    <name evidence="7" type="ORF">GCM10009846_28800</name>
</gene>
<dbReference type="Pfam" id="PF00120">
    <property type="entry name" value="Gln-synt_C"/>
    <property type="match status" value="1"/>
</dbReference>
<dbReference type="InterPro" id="IPR036651">
    <property type="entry name" value="Gln_synt_N_sf"/>
</dbReference>
<dbReference type="InterPro" id="IPR008146">
    <property type="entry name" value="Gln_synth_cat_dom"/>
</dbReference>
<dbReference type="SUPFAM" id="SSF55931">
    <property type="entry name" value="Glutamine synthetase/guanido kinase"/>
    <property type="match status" value="1"/>
</dbReference>
<evidence type="ECO:0000259" key="6">
    <source>
        <dbReference type="PROSITE" id="PS51987"/>
    </source>
</evidence>
<dbReference type="Proteomes" id="UP001501599">
    <property type="component" value="Unassembled WGS sequence"/>
</dbReference>
<dbReference type="SMART" id="SM01230">
    <property type="entry name" value="Gln-synt_C"/>
    <property type="match status" value="1"/>
</dbReference>
<comment type="caution">
    <text evidence="7">The sequence shown here is derived from an EMBL/GenBank/DDBJ whole genome shotgun (WGS) entry which is preliminary data.</text>
</comment>
<dbReference type="Gene3D" id="3.30.590.10">
    <property type="entry name" value="Glutamine synthetase/guanido kinase, catalytic domain"/>
    <property type="match status" value="1"/>
</dbReference>
<evidence type="ECO:0000256" key="3">
    <source>
        <dbReference type="PROSITE-ProRule" id="PRU01331"/>
    </source>
</evidence>
<organism evidence="7 8">
    <name type="scientific">Agrococcus versicolor</name>
    <dbReference type="NCBI Taxonomy" id="501482"/>
    <lineage>
        <taxon>Bacteria</taxon>
        <taxon>Bacillati</taxon>
        <taxon>Actinomycetota</taxon>
        <taxon>Actinomycetes</taxon>
        <taxon>Micrococcales</taxon>
        <taxon>Microbacteriaceae</taxon>
        <taxon>Agrococcus</taxon>
    </lineage>
</organism>
<feature type="domain" description="GS catalytic" evidence="6">
    <location>
        <begin position="109"/>
        <end position="440"/>
    </location>
</feature>
<dbReference type="EMBL" id="BAAAQT010000008">
    <property type="protein sequence ID" value="GAA2176150.1"/>
    <property type="molecule type" value="Genomic_DNA"/>
</dbReference>
<keyword evidence="2" id="KW-0436">Ligase</keyword>
<evidence type="ECO:0000256" key="5">
    <source>
        <dbReference type="SAM" id="MobiDB-lite"/>
    </source>
</evidence>
<evidence type="ECO:0000256" key="4">
    <source>
        <dbReference type="RuleBase" id="RU000384"/>
    </source>
</evidence>
<dbReference type="RefSeq" id="WP_344344785.1">
    <property type="nucleotide sequence ID" value="NZ_BAAAQT010000008.1"/>
</dbReference>
<keyword evidence="8" id="KW-1185">Reference proteome</keyword>
<reference evidence="7 8" key="1">
    <citation type="journal article" date="2019" name="Int. J. Syst. Evol. Microbiol.">
        <title>The Global Catalogue of Microorganisms (GCM) 10K type strain sequencing project: providing services to taxonomists for standard genome sequencing and annotation.</title>
        <authorList>
            <consortium name="The Broad Institute Genomics Platform"/>
            <consortium name="The Broad Institute Genome Sequencing Center for Infectious Disease"/>
            <person name="Wu L."/>
            <person name="Ma J."/>
        </authorList>
    </citation>
    <scope>NUCLEOTIDE SEQUENCE [LARGE SCALE GENOMIC DNA]</scope>
    <source>
        <strain evidence="7 8">JCM 16026</strain>
    </source>
</reference>
<evidence type="ECO:0000313" key="7">
    <source>
        <dbReference type="EMBL" id="GAA2176150.1"/>
    </source>
</evidence>
<proteinExistence type="inferred from homology"/>
<evidence type="ECO:0000313" key="8">
    <source>
        <dbReference type="Proteomes" id="UP001501599"/>
    </source>
</evidence>
<dbReference type="Gene3D" id="3.10.20.70">
    <property type="entry name" value="Glutamine synthetase, N-terminal domain"/>
    <property type="match status" value="1"/>
</dbReference>
<dbReference type="PANTHER" id="PTHR43785:SF12">
    <property type="entry name" value="TYPE-1 GLUTAMINE SYNTHETASE 2"/>
    <property type="match status" value="1"/>
</dbReference>
<dbReference type="PROSITE" id="PS51987">
    <property type="entry name" value="GS_CATALYTIC"/>
    <property type="match status" value="1"/>
</dbReference>
<protein>
    <submittedName>
        <fullName evidence="7">Glutamine synthetase family protein</fullName>
    </submittedName>
</protein>
<evidence type="ECO:0000256" key="2">
    <source>
        <dbReference type="ARBA" id="ARBA00022598"/>
    </source>
</evidence>
<sequence length="440" mass="46087">MTDAFTDRLVADGATMLVGTTWNPGGLILAKTVPIPRAAAFVETGLGASYTWHAFTIDQGGIAYTDRIGAVGDQRMRIDPDAVRVLPGGLAWGPMRFETQEGEVVPECTRSRLAAIEAELAAEGLTALVGHELEMLLFDADGAPLSPLGWAPYGLAGTIRFEAFIADVYAQAEAVGLPIEQLHCEYGMQQIELSLAPATPVEAADRLVLMRLVLGRVARDHGLRISFSPRPRTDSAGNGAHQHVSLARDGVPLLGGGDGPHGITAEGASAIAGIVHALPELQGALAGSLLSASRLVPGMWAGAWATWGLENREAAVRLIAGRSPNVEVKVVDPSTSAYVASAAILGAALAGIRDGRELGPEATGDPGGMSESEREDAGIVPLTSDLATALDRLEAGPTARAALGDELVDAIVAQRRFEIEHHGDLDDEAAVERFRFAWSV</sequence>
<evidence type="ECO:0000256" key="1">
    <source>
        <dbReference type="ARBA" id="ARBA00009897"/>
    </source>
</evidence>
<dbReference type="PANTHER" id="PTHR43785">
    <property type="entry name" value="GAMMA-GLUTAMYLPUTRESCINE SYNTHETASE"/>
    <property type="match status" value="1"/>
</dbReference>
<dbReference type="InterPro" id="IPR014746">
    <property type="entry name" value="Gln_synth/guanido_kin_cat_dom"/>
</dbReference>
<accession>A0ABN3AYM9</accession>
<name>A0ABN3AYM9_9MICO</name>